<organism evidence="1">
    <name type="scientific">Ostreococcus mediterraneus</name>
    <dbReference type="NCBI Taxonomy" id="1486918"/>
    <lineage>
        <taxon>Eukaryota</taxon>
        <taxon>Viridiplantae</taxon>
        <taxon>Chlorophyta</taxon>
        <taxon>Mamiellophyceae</taxon>
        <taxon>Mamiellales</taxon>
        <taxon>Bathycoccaceae</taxon>
        <taxon>Ostreococcus</taxon>
    </lineage>
</organism>
<dbReference type="PANTHER" id="PTHR21530:SF5">
    <property type="entry name" value="TRAB FAMILY PROTEIN"/>
    <property type="match status" value="1"/>
</dbReference>
<evidence type="ECO:0000313" key="1">
    <source>
        <dbReference type="EMBL" id="CAD8576599.1"/>
    </source>
</evidence>
<name>A0A7S0KBS0_9CHLO</name>
<dbReference type="AlphaFoldDB" id="A0A7S0KBS0"/>
<reference evidence="1" key="1">
    <citation type="submission" date="2021-01" db="EMBL/GenBank/DDBJ databases">
        <authorList>
            <person name="Corre E."/>
            <person name="Pelletier E."/>
            <person name="Niang G."/>
            <person name="Scheremetjew M."/>
            <person name="Finn R."/>
            <person name="Kale V."/>
            <person name="Holt S."/>
            <person name="Cochrane G."/>
            <person name="Meng A."/>
            <person name="Brown T."/>
            <person name="Cohen L."/>
        </authorList>
    </citation>
    <scope>NUCLEOTIDE SEQUENCE</scope>
    <source>
        <strain evidence="1">Clade-D-RCC2572</strain>
    </source>
</reference>
<evidence type="ECO:0008006" key="2">
    <source>
        <dbReference type="Google" id="ProtNLM"/>
    </source>
</evidence>
<dbReference type="Pfam" id="PF01963">
    <property type="entry name" value="TraB_PrgY_gumN"/>
    <property type="match status" value="1"/>
</dbReference>
<dbReference type="InterPro" id="IPR046345">
    <property type="entry name" value="TraB_PrgY-like"/>
</dbReference>
<accession>A0A7S0KBS0</accession>
<protein>
    <recommendedName>
        <fullName evidence="2">TraB domain-containing protein</fullName>
    </recommendedName>
</protein>
<dbReference type="InterPro" id="IPR002816">
    <property type="entry name" value="TraB/PrgY/GumN_fam"/>
</dbReference>
<dbReference type="PANTHER" id="PTHR21530">
    <property type="entry name" value="PHEROMONE SHUTDOWN PROTEIN"/>
    <property type="match status" value="1"/>
</dbReference>
<gene>
    <name evidence="1" type="ORF">OMED0929_LOCUS761</name>
</gene>
<dbReference type="EMBL" id="HBEW01000884">
    <property type="protein sequence ID" value="CAD8576599.1"/>
    <property type="molecule type" value="Transcribed_RNA"/>
</dbReference>
<proteinExistence type="predicted"/>
<sequence>MARTLRRASALYHSWGPVSLTQTTTYATAATSPYVTHATETLSILRSSTGVGTHEVYLVGTAHVSAESAREVRELMRLVKPTSVMVELCDERLRSMREKLAKNRAQSDSDHSSNPRGEFVMQAVKDFAGAFGGGGDARDGLLGAAMKTMYGFFKLTGLEPGGEFIVAIEEADRLGADIVCGDRNVRDTLRRVREKLTFTDVVNIATGHEKPGGPPPPPGMDGEFGDVEKVVELLKTRAAIAQMREFMRYQLPDVARVFVDERDTIMTDAIVNRCRGERVVAVVGMAHMDGIEHYWDLAQKRKRLGQS</sequence>
<dbReference type="CDD" id="cd14726">
    <property type="entry name" value="TraB_PrgY-like"/>
    <property type="match status" value="1"/>
</dbReference>